<comment type="caution">
    <text evidence="4">The sequence shown here is derived from an EMBL/GenBank/DDBJ whole genome shotgun (WGS) entry which is preliminary data.</text>
</comment>
<gene>
    <name evidence="4" type="ORF">ENO04_01980</name>
</gene>
<dbReference type="AlphaFoldDB" id="A0A7C1E9E3"/>
<keyword evidence="1 2" id="KW-0129">CBS domain</keyword>
<feature type="domain" description="CBS" evidence="3">
    <location>
        <begin position="149"/>
        <end position="213"/>
    </location>
</feature>
<dbReference type="EMBL" id="DSDY01000062">
    <property type="protein sequence ID" value="HDS10381.1"/>
    <property type="molecule type" value="Genomic_DNA"/>
</dbReference>
<protein>
    <submittedName>
        <fullName evidence="4">CBS domain-containing protein</fullName>
    </submittedName>
</protein>
<feature type="domain" description="CBS" evidence="3">
    <location>
        <begin position="19"/>
        <end position="81"/>
    </location>
</feature>
<dbReference type="Gene3D" id="3.10.580.10">
    <property type="entry name" value="CBS-domain"/>
    <property type="match status" value="2"/>
</dbReference>
<dbReference type="PROSITE" id="PS51371">
    <property type="entry name" value="CBS"/>
    <property type="match status" value="4"/>
</dbReference>
<dbReference type="InterPro" id="IPR051257">
    <property type="entry name" value="Diverse_CBS-Domain"/>
</dbReference>
<dbReference type="PANTHER" id="PTHR43080">
    <property type="entry name" value="CBS DOMAIN-CONTAINING PROTEIN CBSX3, MITOCHONDRIAL"/>
    <property type="match status" value="1"/>
</dbReference>
<evidence type="ECO:0000256" key="1">
    <source>
        <dbReference type="ARBA" id="ARBA00023122"/>
    </source>
</evidence>
<name>A0A7C1E9E3_9CREN</name>
<organism evidence="4">
    <name type="scientific">Fervidicoccus fontis</name>
    <dbReference type="NCBI Taxonomy" id="683846"/>
    <lineage>
        <taxon>Archaea</taxon>
        <taxon>Thermoproteota</taxon>
        <taxon>Thermoprotei</taxon>
        <taxon>Fervidicoccales</taxon>
        <taxon>Fervidicoccaceae</taxon>
        <taxon>Fervidicoccus</taxon>
    </lineage>
</organism>
<proteinExistence type="predicted"/>
<dbReference type="CDD" id="cd02205">
    <property type="entry name" value="CBS_pair_SF"/>
    <property type="match status" value="1"/>
</dbReference>
<dbReference type="InterPro" id="IPR000644">
    <property type="entry name" value="CBS_dom"/>
</dbReference>
<evidence type="ECO:0000259" key="3">
    <source>
        <dbReference type="PROSITE" id="PS51371"/>
    </source>
</evidence>
<feature type="domain" description="CBS" evidence="3">
    <location>
        <begin position="228"/>
        <end position="283"/>
    </location>
</feature>
<reference evidence="4" key="1">
    <citation type="journal article" date="2020" name="mSystems">
        <title>Genome- and Community-Level Interaction Insights into Carbon Utilization and Element Cycling Functions of Hydrothermarchaeota in Hydrothermal Sediment.</title>
        <authorList>
            <person name="Zhou Z."/>
            <person name="Liu Y."/>
            <person name="Xu W."/>
            <person name="Pan J."/>
            <person name="Luo Z.H."/>
            <person name="Li M."/>
        </authorList>
    </citation>
    <scope>NUCLEOTIDE SEQUENCE [LARGE SCALE GENOMIC DNA]</scope>
    <source>
        <strain evidence="4">SpSt-123</strain>
    </source>
</reference>
<feature type="domain" description="CBS" evidence="3">
    <location>
        <begin position="92"/>
        <end position="148"/>
    </location>
</feature>
<evidence type="ECO:0000256" key="2">
    <source>
        <dbReference type="PROSITE-ProRule" id="PRU00703"/>
    </source>
</evidence>
<accession>A0A7C1E9E3</accession>
<evidence type="ECO:0000313" key="4">
    <source>
        <dbReference type="EMBL" id="HDS10381.1"/>
    </source>
</evidence>
<dbReference type="InterPro" id="IPR046342">
    <property type="entry name" value="CBS_dom_sf"/>
</dbReference>
<dbReference type="PANTHER" id="PTHR43080:SF2">
    <property type="entry name" value="CBS DOMAIN-CONTAINING PROTEIN"/>
    <property type="match status" value="1"/>
</dbReference>
<sequence>MQLAILHYGDCMSTFCVALSKIKLSTFPVVNKNDSIEYAYDVMKKHGLDRAVVVGPNEKITGIITKKDIMKKLALTRTIKVDIGRLHVSSFMTSDPYVLPENSNAVYASHLMHTRNIGSLPVIDDKDKLTGLVTRREISSLATNSVGIMIKELIKPVPAVLTTDDKVINARHLFLQHDVLIFPVVSDEKLVGAVTINEVADALFLLQYQVEDKFRDRRLNQLRIGEIMKEDIPTALPEDELGTVAKKILEKKTVGAIVVEDEKPVGIVSFKEIIELISNQKCP</sequence>
<dbReference type="SUPFAM" id="SSF54631">
    <property type="entry name" value="CBS-domain pair"/>
    <property type="match status" value="2"/>
</dbReference>
<dbReference type="Pfam" id="PF00571">
    <property type="entry name" value="CBS"/>
    <property type="match status" value="4"/>
</dbReference>
<dbReference type="SMART" id="SM00116">
    <property type="entry name" value="CBS"/>
    <property type="match status" value="4"/>
</dbReference>